<reference evidence="4 5" key="1">
    <citation type="submission" date="2023-07" db="EMBL/GenBank/DDBJ databases">
        <title>Sorghum-associated microbial communities from plants grown in Nebraska, USA.</title>
        <authorList>
            <person name="Schachtman D."/>
        </authorList>
    </citation>
    <scope>NUCLEOTIDE SEQUENCE [LARGE SCALE GENOMIC DNA]</scope>
    <source>
        <strain evidence="4 5">BE240</strain>
    </source>
</reference>
<dbReference type="Proteomes" id="UP001265550">
    <property type="component" value="Unassembled WGS sequence"/>
</dbReference>
<dbReference type="InterPro" id="IPR001789">
    <property type="entry name" value="Sig_transdc_resp-reg_receiver"/>
</dbReference>
<dbReference type="PROSITE" id="PS50110">
    <property type="entry name" value="RESPONSE_REGULATORY"/>
    <property type="match status" value="1"/>
</dbReference>
<dbReference type="EMBL" id="JAVDWE010000019">
    <property type="protein sequence ID" value="MDR7097088.1"/>
    <property type="molecule type" value="Genomic_DNA"/>
</dbReference>
<dbReference type="Gene3D" id="3.40.50.2300">
    <property type="match status" value="1"/>
</dbReference>
<dbReference type="SMART" id="SM00448">
    <property type="entry name" value="REC"/>
    <property type="match status" value="1"/>
</dbReference>
<evidence type="ECO:0000313" key="4">
    <source>
        <dbReference type="EMBL" id="MDR7097088.1"/>
    </source>
</evidence>
<accession>A0ABU1VIH0</accession>
<gene>
    <name evidence="4" type="ORF">J2X09_004861</name>
</gene>
<comment type="caution">
    <text evidence="4">The sequence shown here is derived from an EMBL/GenBank/DDBJ whole genome shotgun (WGS) entry which is preliminary data.</text>
</comment>
<feature type="domain" description="Response regulatory" evidence="3">
    <location>
        <begin position="24"/>
        <end position="140"/>
    </location>
</feature>
<feature type="modified residue" description="4-aspartylphosphate" evidence="2">
    <location>
        <position position="73"/>
    </location>
</feature>
<evidence type="ECO:0000313" key="5">
    <source>
        <dbReference type="Proteomes" id="UP001265550"/>
    </source>
</evidence>
<keyword evidence="5" id="KW-1185">Reference proteome</keyword>
<dbReference type="Pfam" id="PF00072">
    <property type="entry name" value="Response_reg"/>
    <property type="match status" value="1"/>
</dbReference>
<dbReference type="RefSeq" id="WP_204735519.1">
    <property type="nucleotide sequence ID" value="NZ_JAVDWE010000019.1"/>
</dbReference>
<dbReference type="InterPro" id="IPR011006">
    <property type="entry name" value="CheY-like_superfamily"/>
</dbReference>
<evidence type="ECO:0000256" key="1">
    <source>
        <dbReference type="ARBA" id="ARBA00022553"/>
    </source>
</evidence>
<proteinExistence type="predicted"/>
<protein>
    <submittedName>
        <fullName evidence="4">CheY-like chemotaxis protein</fullName>
    </submittedName>
</protein>
<dbReference type="PANTHER" id="PTHR44591:SF3">
    <property type="entry name" value="RESPONSE REGULATORY DOMAIN-CONTAINING PROTEIN"/>
    <property type="match status" value="1"/>
</dbReference>
<keyword evidence="1 2" id="KW-0597">Phosphoprotein</keyword>
<dbReference type="PANTHER" id="PTHR44591">
    <property type="entry name" value="STRESS RESPONSE REGULATOR PROTEIN 1"/>
    <property type="match status" value="1"/>
</dbReference>
<name>A0ABU1VIH0_9BURK</name>
<dbReference type="InterPro" id="IPR050595">
    <property type="entry name" value="Bact_response_regulator"/>
</dbReference>
<organism evidence="4 5">
    <name type="scientific">Hydrogenophaga laconesensis</name>
    <dbReference type="NCBI Taxonomy" id="1805971"/>
    <lineage>
        <taxon>Bacteria</taxon>
        <taxon>Pseudomonadati</taxon>
        <taxon>Pseudomonadota</taxon>
        <taxon>Betaproteobacteria</taxon>
        <taxon>Burkholderiales</taxon>
        <taxon>Comamonadaceae</taxon>
        <taxon>Hydrogenophaga</taxon>
    </lineage>
</organism>
<evidence type="ECO:0000256" key="2">
    <source>
        <dbReference type="PROSITE-ProRule" id="PRU00169"/>
    </source>
</evidence>
<dbReference type="SUPFAM" id="SSF52172">
    <property type="entry name" value="CheY-like"/>
    <property type="match status" value="1"/>
</dbReference>
<evidence type="ECO:0000259" key="3">
    <source>
        <dbReference type="PROSITE" id="PS50110"/>
    </source>
</evidence>
<sequence length="152" mass="16239">MVLSTPNAEQMYEPQPAPAGSGLRLLIADDNRDAAESLALLMQLDGHVVHIANDGPQALTMAGALLPDVSILDIGMPGMDGNAVARHIREAMPGHRMLLVAVTGRSNDLDRARARDAGFDQYFTKPVALGTLMSCILRWREEGGSPSPLVRA</sequence>